<evidence type="ECO:0000256" key="1">
    <source>
        <dbReference type="SAM" id="Phobius"/>
    </source>
</evidence>
<dbReference type="InterPro" id="IPR002789">
    <property type="entry name" value="HerA_central"/>
</dbReference>
<dbReference type="InterPro" id="IPR027417">
    <property type="entry name" value="P-loop_NTPase"/>
</dbReference>
<reference evidence="4 5" key="1">
    <citation type="submission" date="2020-07" db="EMBL/GenBank/DDBJ databases">
        <title>Sequencing the genomes of 1000 actinobacteria strains.</title>
        <authorList>
            <person name="Klenk H.-P."/>
        </authorList>
    </citation>
    <scope>NUCLEOTIDE SEQUENCE [LARGE SCALE GENOMIC DNA]</scope>
    <source>
        <strain evidence="4 5">DSM 40398</strain>
    </source>
</reference>
<dbReference type="Gene3D" id="3.40.50.300">
    <property type="entry name" value="P-loop containing nucleotide triphosphate hydrolases"/>
    <property type="match status" value="2"/>
</dbReference>
<feature type="domain" description="Helicase HerA central" evidence="2">
    <location>
        <begin position="209"/>
        <end position="261"/>
    </location>
</feature>
<evidence type="ECO:0000259" key="2">
    <source>
        <dbReference type="Pfam" id="PF01935"/>
    </source>
</evidence>
<dbReference type="RefSeq" id="WP_179843906.1">
    <property type="nucleotide sequence ID" value="NZ_JACCBA010000001.1"/>
</dbReference>
<keyword evidence="1" id="KW-0472">Membrane</keyword>
<dbReference type="Pfam" id="PF01935">
    <property type="entry name" value="DUF87"/>
    <property type="match status" value="1"/>
</dbReference>
<dbReference type="EMBL" id="JACCBA010000001">
    <property type="protein sequence ID" value="NYD46689.1"/>
    <property type="molecule type" value="Genomic_DNA"/>
</dbReference>
<dbReference type="AlphaFoldDB" id="A0A7Y9JGV2"/>
<accession>A0A7Y9JGV2</accession>
<evidence type="ECO:0000313" key="5">
    <source>
        <dbReference type="Proteomes" id="UP000529783"/>
    </source>
</evidence>
<dbReference type="Pfam" id="PF12696">
    <property type="entry name" value="TraG-D_C"/>
    <property type="match status" value="1"/>
</dbReference>
<dbReference type="InterPro" id="IPR032689">
    <property type="entry name" value="TraG-D_C"/>
</dbReference>
<sequence length="653" mass="71873">MADPRGRPDDRSTDLVGGGYVFPTMVLLVFAVILAVLIPALCAWVLLISLRRFLARRDWVIVALAGVVGLALRAKDNAYAYGYWLASFADFGPGQPGKVPVTVLLSLTAVLAGLFGLIVGRARGSAVMTLSAFLRKKKKFVDLFDGTWFRQKELVDDPITPRDGRREMLKKRVATRVTVADIPAVHGPYATEKARKTPIKAKTIPIGLGAKDRPVWLSTAEMGMHGAVVGSTGSGKTVTLMWIIGAALDMGFDVTVLDMKEDTEPGGLRDFLRAYAQAHRMPMQEIALGDEQPAFWFNALAGMSADEAFDTIMTMVEFDDAYWQALNRKVLQQVVQMLHEAAEIAPDRFNPPNMLEIGKIMEHGENMKGAVKEHVLAIDGVRGFGHCTERYTNVLRPSRDEGVSAASFGTKLTGLYDSGAGRRILVPGGERQMIDVRREGLTYIGLNSLGQPDMAKILSSSALQRLSVYAAQRIQGRAPKDKPRLIVVDEANFIDREIAMNMLSRVRSALFNMILCTQGPTDWIDKDGDDWSRLTQNINWLIAMAQSSPEAAEKCAEFLGMRDNNKFSERVGQDGHTQNLQAMGEEQFIVFPKELRALGTGEGYLRVNKPASRVEYVIIPMRKQELDRYQPPALPGVPVTMPLGAPQGTRGPV</sequence>
<evidence type="ECO:0000313" key="4">
    <source>
        <dbReference type="EMBL" id="NYD46689.1"/>
    </source>
</evidence>
<name>A0A7Y9JGV2_9ACTN</name>
<keyword evidence="1" id="KW-0812">Transmembrane</keyword>
<dbReference type="InterPro" id="IPR051162">
    <property type="entry name" value="T4SS_component"/>
</dbReference>
<feature type="transmembrane region" description="Helical" evidence="1">
    <location>
        <begin position="59"/>
        <end position="81"/>
    </location>
</feature>
<feature type="transmembrane region" description="Helical" evidence="1">
    <location>
        <begin position="20"/>
        <end position="47"/>
    </location>
</feature>
<evidence type="ECO:0000259" key="3">
    <source>
        <dbReference type="Pfam" id="PF12696"/>
    </source>
</evidence>
<gene>
    <name evidence="4" type="ORF">BJY14_002672</name>
</gene>
<dbReference type="PANTHER" id="PTHR30121">
    <property type="entry name" value="UNCHARACTERIZED PROTEIN YJGR-RELATED"/>
    <property type="match status" value="1"/>
</dbReference>
<evidence type="ECO:0008006" key="6">
    <source>
        <dbReference type="Google" id="ProtNLM"/>
    </source>
</evidence>
<protein>
    <recommendedName>
        <fullName evidence="6">DUF853 family protein</fullName>
    </recommendedName>
</protein>
<keyword evidence="5" id="KW-1185">Reference proteome</keyword>
<dbReference type="SUPFAM" id="SSF52540">
    <property type="entry name" value="P-loop containing nucleoside triphosphate hydrolases"/>
    <property type="match status" value="1"/>
</dbReference>
<dbReference type="Proteomes" id="UP000529783">
    <property type="component" value="Unassembled WGS sequence"/>
</dbReference>
<feature type="domain" description="TraD/TraG TraM recognition site" evidence="3">
    <location>
        <begin position="485"/>
        <end position="597"/>
    </location>
</feature>
<organism evidence="4 5">
    <name type="scientific">Actinomadura luteofluorescens</name>
    <dbReference type="NCBI Taxonomy" id="46163"/>
    <lineage>
        <taxon>Bacteria</taxon>
        <taxon>Bacillati</taxon>
        <taxon>Actinomycetota</taxon>
        <taxon>Actinomycetes</taxon>
        <taxon>Streptosporangiales</taxon>
        <taxon>Thermomonosporaceae</taxon>
        <taxon>Actinomadura</taxon>
    </lineage>
</organism>
<dbReference type="PANTHER" id="PTHR30121:SF6">
    <property type="entry name" value="SLR6007 PROTEIN"/>
    <property type="match status" value="1"/>
</dbReference>
<feature type="transmembrane region" description="Helical" evidence="1">
    <location>
        <begin position="101"/>
        <end position="120"/>
    </location>
</feature>
<comment type="caution">
    <text evidence="4">The sequence shown here is derived from an EMBL/GenBank/DDBJ whole genome shotgun (WGS) entry which is preliminary data.</text>
</comment>
<proteinExistence type="predicted"/>
<keyword evidence="1" id="KW-1133">Transmembrane helix</keyword>